<accession>A0A2U1CIV4</accession>
<dbReference type="InterPro" id="IPR052359">
    <property type="entry name" value="HTH-type_reg/antitoxin"/>
</dbReference>
<dbReference type="Pfam" id="PF01381">
    <property type="entry name" value="HTH_3"/>
    <property type="match status" value="1"/>
</dbReference>
<protein>
    <submittedName>
        <fullName evidence="5">Putative transcriptional regulator</fullName>
    </submittedName>
</protein>
<keyword evidence="3" id="KW-0804">Transcription</keyword>
<name>A0A2U1CIV4_9BURK</name>
<dbReference type="Gene3D" id="1.10.260.40">
    <property type="entry name" value="lambda repressor-like DNA-binding domains"/>
    <property type="match status" value="1"/>
</dbReference>
<feature type="domain" description="HTH cro/C1-type" evidence="4">
    <location>
        <begin position="57"/>
        <end position="107"/>
    </location>
</feature>
<keyword evidence="6" id="KW-1185">Reference proteome</keyword>
<sequence length="113" mass="12701">MKTIRMKIDPSTPAALQPGRIDRLRVDATTEQEIARQQAADDKDALQDAARFALRVRQRLGLSQSQFSRHINVPIETIRNWEQGKRYPTGAAKALLRVLDREPEAALRALGEG</sequence>
<evidence type="ECO:0000259" key="4">
    <source>
        <dbReference type="PROSITE" id="PS50943"/>
    </source>
</evidence>
<evidence type="ECO:0000313" key="6">
    <source>
        <dbReference type="Proteomes" id="UP000246145"/>
    </source>
</evidence>
<gene>
    <name evidence="5" type="ORF">C7440_3112</name>
</gene>
<dbReference type="SUPFAM" id="SSF47413">
    <property type="entry name" value="lambda repressor-like DNA-binding domains"/>
    <property type="match status" value="1"/>
</dbReference>
<dbReference type="AlphaFoldDB" id="A0A2U1CIV4"/>
<dbReference type="PROSITE" id="PS50943">
    <property type="entry name" value="HTH_CROC1"/>
    <property type="match status" value="1"/>
</dbReference>
<dbReference type="GO" id="GO:0003677">
    <property type="term" value="F:DNA binding"/>
    <property type="evidence" value="ECO:0007669"/>
    <property type="project" value="UniProtKB-KW"/>
</dbReference>
<dbReference type="PANTHER" id="PTHR36511:SF4">
    <property type="entry name" value="ANTITOXIN MQSA"/>
    <property type="match status" value="1"/>
</dbReference>
<dbReference type="InterPro" id="IPR001387">
    <property type="entry name" value="Cro/C1-type_HTH"/>
</dbReference>
<dbReference type="InterPro" id="IPR010982">
    <property type="entry name" value="Lambda_DNA-bd_dom_sf"/>
</dbReference>
<keyword evidence="1" id="KW-0805">Transcription regulation</keyword>
<evidence type="ECO:0000313" key="5">
    <source>
        <dbReference type="EMBL" id="PVY60950.1"/>
    </source>
</evidence>
<dbReference type="SMART" id="SM00530">
    <property type="entry name" value="HTH_XRE"/>
    <property type="match status" value="1"/>
</dbReference>
<evidence type="ECO:0000256" key="1">
    <source>
        <dbReference type="ARBA" id="ARBA00023015"/>
    </source>
</evidence>
<evidence type="ECO:0000256" key="3">
    <source>
        <dbReference type="ARBA" id="ARBA00023163"/>
    </source>
</evidence>
<reference evidence="5 6" key="1">
    <citation type="submission" date="2018-04" db="EMBL/GenBank/DDBJ databases">
        <title>Genomic Encyclopedia of Type Strains, Phase IV (KMG-IV): sequencing the most valuable type-strain genomes for metagenomic binning, comparative biology and taxonomic classification.</title>
        <authorList>
            <person name="Goeker M."/>
        </authorList>
    </citation>
    <scope>NUCLEOTIDE SEQUENCE [LARGE SCALE GENOMIC DNA]</scope>
    <source>
        <strain evidence="5 6">DSM 10065</strain>
    </source>
</reference>
<dbReference type="PANTHER" id="PTHR36511">
    <property type="entry name" value="MERR FAMILY BACTERIAL REGULATORY PROTEIN"/>
    <property type="match status" value="1"/>
</dbReference>
<dbReference type="Proteomes" id="UP000246145">
    <property type="component" value="Unassembled WGS sequence"/>
</dbReference>
<dbReference type="CDD" id="cd00093">
    <property type="entry name" value="HTH_XRE"/>
    <property type="match status" value="1"/>
</dbReference>
<comment type="caution">
    <text evidence="5">The sequence shown here is derived from an EMBL/GenBank/DDBJ whole genome shotgun (WGS) entry which is preliminary data.</text>
</comment>
<organism evidence="5 6">
    <name type="scientific">Pusillimonas noertemannii</name>
    <dbReference type="NCBI Taxonomy" id="305977"/>
    <lineage>
        <taxon>Bacteria</taxon>
        <taxon>Pseudomonadati</taxon>
        <taxon>Pseudomonadota</taxon>
        <taxon>Betaproteobacteria</taxon>
        <taxon>Burkholderiales</taxon>
        <taxon>Alcaligenaceae</taxon>
        <taxon>Pusillimonas</taxon>
    </lineage>
</organism>
<dbReference type="EMBL" id="QEKO01000005">
    <property type="protein sequence ID" value="PVY60950.1"/>
    <property type="molecule type" value="Genomic_DNA"/>
</dbReference>
<proteinExistence type="predicted"/>
<keyword evidence="2" id="KW-0238">DNA-binding</keyword>
<evidence type="ECO:0000256" key="2">
    <source>
        <dbReference type="ARBA" id="ARBA00023125"/>
    </source>
</evidence>
<dbReference type="OrthoDB" id="9799384at2"/>